<keyword evidence="1" id="KW-0812">Transmembrane</keyword>
<feature type="transmembrane region" description="Helical" evidence="1">
    <location>
        <begin position="7"/>
        <end position="32"/>
    </location>
</feature>
<name>A0ABS2G9V2_9FIRM</name>
<keyword evidence="4" id="KW-1185">Reference proteome</keyword>
<evidence type="ECO:0000259" key="2">
    <source>
        <dbReference type="SMART" id="SM00909"/>
    </source>
</evidence>
<dbReference type="Pfam" id="PF10646">
    <property type="entry name" value="Germane"/>
    <property type="match status" value="2"/>
</dbReference>
<reference evidence="3 4" key="1">
    <citation type="journal article" date="2021" name="Sci. Rep.">
        <title>The distribution of antibiotic resistance genes in chicken gut microbiota commensals.</title>
        <authorList>
            <person name="Juricova H."/>
            <person name="Matiasovicova J."/>
            <person name="Kubasova T."/>
            <person name="Cejkova D."/>
            <person name="Rychlik I."/>
        </authorList>
    </citation>
    <scope>NUCLEOTIDE SEQUENCE [LARGE SCALE GENOMIC DNA]</scope>
    <source>
        <strain evidence="3 4">An431b</strain>
    </source>
</reference>
<evidence type="ECO:0000313" key="3">
    <source>
        <dbReference type="EMBL" id="MBM6877942.1"/>
    </source>
</evidence>
<dbReference type="EMBL" id="JACSNV010000008">
    <property type="protein sequence ID" value="MBM6877942.1"/>
    <property type="molecule type" value="Genomic_DNA"/>
</dbReference>
<proteinExistence type="predicted"/>
<evidence type="ECO:0000256" key="1">
    <source>
        <dbReference type="SAM" id="Phobius"/>
    </source>
</evidence>
<dbReference type="SMART" id="SM00909">
    <property type="entry name" value="Germane"/>
    <property type="match status" value="2"/>
</dbReference>
<organism evidence="3 4">
    <name type="scientific">Anaerotignum lactatifermentans</name>
    <dbReference type="NCBI Taxonomy" id="160404"/>
    <lineage>
        <taxon>Bacteria</taxon>
        <taxon>Bacillati</taxon>
        <taxon>Bacillota</taxon>
        <taxon>Clostridia</taxon>
        <taxon>Lachnospirales</taxon>
        <taxon>Anaerotignaceae</taxon>
        <taxon>Anaerotignum</taxon>
    </lineage>
</organism>
<keyword evidence="1" id="KW-1133">Transmembrane helix</keyword>
<sequence length="319" mass="35418">MRKKKLLLNLVLGIIICIILIPCAVLLFSSIYGDSSDKAEIYYTTANYDLKAQKTTIADDISREEAAMQLLNSMKEPSPKDGMVTVVPDDLEFLSVQIEDTTARVNISGSYFEMKNSQEVLCRSALVWTLTSLDFVEHVELSVEGVPLRNEEGDLVGPMDRQNVLLNPEISSDATEYAILKLYFANGDGTDLVVEDRVVEVSANQAREKTIMEQLIAGPLENGSFATIPADTKLRDITTTSDGICYVNLSQEFLTKPSNVNEILTIYSVVNSLCELDQIDRVQFLIEGEKVENFRGRSDFGTPYTAVESLKTVMVDKIS</sequence>
<feature type="domain" description="GerMN" evidence="2">
    <location>
        <begin position="208"/>
        <end position="295"/>
    </location>
</feature>
<dbReference type="InterPro" id="IPR019606">
    <property type="entry name" value="GerMN"/>
</dbReference>
<evidence type="ECO:0000313" key="4">
    <source>
        <dbReference type="Proteomes" id="UP000729290"/>
    </source>
</evidence>
<dbReference type="RefSeq" id="WP_205132773.1">
    <property type="nucleotide sequence ID" value="NZ_JACSNT010000002.1"/>
</dbReference>
<protein>
    <submittedName>
        <fullName evidence="3">GerMN domain-containing protein</fullName>
    </submittedName>
</protein>
<keyword evidence="1" id="KW-0472">Membrane</keyword>
<dbReference type="Proteomes" id="UP000729290">
    <property type="component" value="Unassembled WGS sequence"/>
</dbReference>
<gene>
    <name evidence="3" type="ORF">H9X83_07180</name>
</gene>
<accession>A0ABS2G9V2</accession>
<comment type="caution">
    <text evidence="3">The sequence shown here is derived from an EMBL/GenBank/DDBJ whole genome shotgun (WGS) entry which is preliminary data.</text>
</comment>
<feature type="domain" description="GerMN" evidence="2">
    <location>
        <begin position="67"/>
        <end position="152"/>
    </location>
</feature>